<accession>A0ABT0C1P1</accession>
<dbReference type="Proteomes" id="UP001165444">
    <property type="component" value="Unassembled WGS sequence"/>
</dbReference>
<gene>
    <name evidence="3" type="ORF">MUN53_10055</name>
</gene>
<keyword evidence="1" id="KW-1133">Transmembrane helix</keyword>
<evidence type="ECO:0000313" key="3">
    <source>
        <dbReference type="EMBL" id="MCJ2380948.1"/>
    </source>
</evidence>
<keyword evidence="1" id="KW-0812">Transmembrane</keyword>
<feature type="domain" description="DUF6249" evidence="2">
    <location>
        <begin position="12"/>
        <end position="123"/>
    </location>
</feature>
<evidence type="ECO:0000259" key="2">
    <source>
        <dbReference type="Pfam" id="PF19762"/>
    </source>
</evidence>
<dbReference type="RefSeq" id="WP_243325273.1">
    <property type="nucleotide sequence ID" value="NZ_JAKZMM010000023.1"/>
</dbReference>
<feature type="transmembrane region" description="Helical" evidence="1">
    <location>
        <begin position="68"/>
        <end position="89"/>
    </location>
</feature>
<sequence>MMDFISIPLVVGIICYGIYSLFELFVHKKERLMIIEKLSEKVDWAVLDGKLQLPSFAQKRISFSALKIGCLMAGLGLGLLIGFIFHTFVRVNFEGDWQMISMAYGASVLLCGGLGLILAFIIENKMGKKDDE</sequence>
<protein>
    <recommendedName>
        <fullName evidence="2">DUF6249 domain-containing protein</fullName>
    </recommendedName>
</protein>
<keyword evidence="1" id="KW-0472">Membrane</keyword>
<feature type="transmembrane region" description="Helical" evidence="1">
    <location>
        <begin position="101"/>
        <end position="122"/>
    </location>
</feature>
<dbReference type="EMBL" id="JAKZMM010000023">
    <property type="protein sequence ID" value="MCJ2380948.1"/>
    <property type="molecule type" value="Genomic_DNA"/>
</dbReference>
<reference evidence="3 4" key="1">
    <citation type="submission" date="2022-03" db="EMBL/GenBank/DDBJ databases">
        <title>Parabacteroides sp. nov. isolated from swine feces.</title>
        <authorList>
            <person name="Bak J.E."/>
        </authorList>
    </citation>
    <scope>NUCLEOTIDE SEQUENCE [LARGE SCALE GENOMIC DNA]</scope>
    <source>
        <strain evidence="3 4">AGMB00274</strain>
    </source>
</reference>
<name>A0ABT0C1P1_9BACT</name>
<keyword evidence="4" id="KW-1185">Reference proteome</keyword>
<dbReference type="InterPro" id="IPR046216">
    <property type="entry name" value="DUF6249"/>
</dbReference>
<feature type="transmembrane region" description="Helical" evidence="1">
    <location>
        <begin position="6"/>
        <end position="26"/>
    </location>
</feature>
<comment type="caution">
    <text evidence="3">The sequence shown here is derived from an EMBL/GenBank/DDBJ whole genome shotgun (WGS) entry which is preliminary data.</text>
</comment>
<proteinExistence type="predicted"/>
<evidence type="ECO:0000313" key="4">
    <source>
        <dbReference type="Proteomes" id="UP001165444"/>
    </source>
</evidence>
<evidence type="ECO:0000256" key="1">
    <source>
        <dbReference type="SAM" id="Phobius"/>
    </source>
</evidence>
<dbReference type="Pfam" id="PF19762">
    <property type="entry name" value="DUF6249"/>
    <property type="match status" value="1"/>
</dbReference>
<organism evidence="3 4">
    <name type="scientific">Parabacteroides faecalis</name>
    <dbReference type="NCBI Taxonomy" id="2924040"/>
    <lineage>
        <taxon>Bacteria</taxon>
        <taxon>Pseudomonadati</taxon>
        <taxon>Bacteroidota</taxon>
        <taxon>Bacteroidia</taxon>
        <taxon>Bacteroidales</taxon>
        <taxon>Tannerellaceae</taxon>
        <taxon>Parabacteroides</taxon>
    </lineage>
</organism>